<dbReference type="Proteomes" id="UP000499080">
    <property type="component" value="Unassembled WGS sequence"/>
</dbReference>
<keyword evidence="2" id="KW-1185">Reference proteome</keyword>
<evidence type="ECO:0000313" key="1">
    <source>
        <dbReference type="EMBL" id="GBM14370.1"/>
    </source>
</evidence>
<reference evidence="1 2" key="1">
    <citation type="journal article" date="2019" name="Sci. Rep.">
        <title>Orb-weaving spider Araneus ventricosus genome elucidates the spidroin gene catalogue.</title>
        <authorList>
            <person name="Kono N."/>
            <person name="Nakamura H."/>
            <person name="Ohtoshi R."/>
            <person name="Moran D.A.P."/>
            <person name="Shinohara A."/>
            <person name="Yoshida Y."/>
            <person name="Fujiwara M."/>
            <person name="Mori M."/>
            <person name="Tomita M."/>
            <person name="Arakawa K."/>
        </authorList>
    </citation>
    <scope>NUCLEOTIDE SEQUENCE [LARGE SCALE GENOMIC DNA]</scope>
</reference>
<dbReference type="EMBL" id="BGPR01000342">
    <property type="protein sequence ID" value="GBM14370.1"/>
    <property type="molecule type" value="Genomic_DNA"/>
</dbReference>
<sequence>MICDTSNRRKGVSRPRHQRCDIEIVPLGKAKIGARQWLSLTVSTVQCGGPSSSVSEHSSADMLDMGSGGRRPHSCAYADRKVVIVATAPGYGYEK</sequence>
<accession>A0A4Y2DCC3</accession>
<comment type="caution">
    <text evidence="1">The sequence shown here is derived from an EMBL/GenBank/DDBJ whole genome shotgun (WGS) entry which is preliminary data.</text>
</comment>
<protein>
    <submittedName>
        <fullName evidence="1">Uncharacterized protein</fullName>
    </submittedName>
</protein>
<name>A0A4Y2DCC3_ARAVE</name>
<dbReference type="AlphaFoldDB" id="A0A4Y2DCC3"/>
<gene>
    <name evidence="1" type="ORF">AVEN_55358_1</name>
</gene>
<evidence type="ECO:0000313" key="2">
    <source>
        <dbReference type="Proteomes" id="UP000499080"/>
    </source>
</evidence>
<proteinExistence type="predicted"/>
<organism evidence="1 2">
    <name type="scientific">Araneus ventricosus</name>
    <name type="common">Orbweaver spider</name>
    <name type="synonym">Epeira ventricosa</name>
    <dbReference type="NCBI Taxonomy" id="182803"/>
    <lineage>
        <taxon>Eukaryota</taxon>
        <taxon>Metazoa</taxon>
        <taxon>Ecdysozoa</taxon>
        <taxon>Arthropoda</taxon>
        <taxon>Chelicerata</taxon>
        <taxon>Arachnida</taxon>
        <taxon>Araneae</taxon>
        <taxon>Araneomorphae</taxon>
        <taxon>Entelegynae</taxon>
        <taxon>Araneoidea</taxon>
        <taxon>Araneidae</taxon>
        <taxon>Araneus</taxon>
    </lineage>
</organism>